<dbReference type="AlphaFoldDB" id="A0A5B0NX90"/>
<dbReference type="Proteomes" id="UP000325313">
    <property type="component" value="Unassembled WGS sequence"/>
</dbReference>
<dbReference type="Proteomes" id="UP000324748">
    <property type="component" value="Unassembled WGS sequence"/>
</dbReference>
<name>A0A5B0NX90_PUCGR</name>
<dbReference type="EMBL" id="VDEP01000312">
    <property type="protein sequence ID" value="KAA1105090.1"/>
    <property type="molecule type" value="Genomic_DNA"/>
</dbReference>
<evidence type="ECO:0000256" key="1">
    <source>
        <dbReference type="SAM" id="MobiDB-lite"/>
    </source>
</evidence>
<reference evidence="4 5" key="1">
    <citation type="submission" date="2019-05" db="EMBL/GenBank/DDBJ databases">
        <title>Emergence of the Ug99 lineage of the wheat stem rust pathogen through somatic hybridization.</title>
        <authorList>
            <person name="Li F."/>
            <person name="Upadhyaya N.M."/>
            <person name="Sperschneider J."/>
            <person name="Matny O."/>
            <person name="Nguyen-Phuc H."/>
            <person name="Mago R."/>
            <person name="Raley C."/>
            <person name="Miller M.E."/>
            <person name="Silverstein K.A.T."/>
            <person name="Henningsen E."/>
            <person name="Hirsch C.D."/>
            <person name="Visser B."/>
            <person name="Pretorius Z.A."/>
            <person name="Steffenson B.J."/>
            <person name="Schwessinger B."/>
            <person name="Dodds P.N."/>
            <person name="Figueroa M."/>
        </authorList>
    </citation>
    <scope>NUCLEOTIDE SEQUENCE [LARGE SCALE GENOMIC DNA]</scope>
    <source>
        <strain evidence="2">21-0</strain>
        <strain evidence="3 5">Ug99</strain>
    </source>
</reference>
<evidence type="ECO:0000313" key="5">
    <source>
        <dbReference type="Proteomes" id="UP000325313"/>
    </source>
</evidence>
<evidence type="ECO:0000313" key="2">
    <source>
        <dbReference type="EMBL" id="KAA1092398.1"/>
    </source>
</evidence>
<dbReference type="EMBL" id="VSWC01000080">
    <property type="protein sequence ID" value="KAA1092398.1"/>
    <property type="molecule type" value="Genomic_DNA"/>
</dbReference>
<proteinExistence type="predicted"/>
<gene>
    <name evidence="2" type="ORF">PGT21_001064</name>
    <name evidence="3" type="ORF">PGTUg99_005434</name>
</gene>
<sequence length="106" mass="11237">MLAIPIRNGCNRLAGLLVSLNPDRNGAHGTRHPRLGAIDCGAAISQPRAAPNPNSNPERSETLLGPSQGALQLNQATQRLYDDGAVIQTSNAAQLRTARSKIKICM</sequence>
<evidence type="ECO:0000313" key="3">
    <source>
        <dbReference type="EMBL" id="KAA1105090.1"/>
    </source>
</evidence>
<keyword evidence="4" id="KW-1185">Reference proteome</keyword>
<evidence type="ECO:0000313" key="4">
    <source>
        <dbReference type="Proteomes" id="UP000324748"/>
    </source>
</evidence>
<feature type="region of interest" description="Disordered" evidence="1">
    <location>
        <begin position="45"/>
        <end position="67"/>
    </location>
</feature>
<accession>A0A5B0NX90</accession>
<protein>
    <submittedName>
        <fullName evidence="2">Uncharacterized protein</fullName>
    </submittedName>
</protein>
<comment type="caution">
    <text evidence="2">The sequence shown here is derived from an EMBL/GenBank/DDBJ whole genome shotgun (WGS) entry which is preliminary data.</text>
</comment>
<organism evidence="2 4">
    <name type="scientific">Puccinia graminis f. sp. tritici</name>
    <dbReference type="NCBI Taxonomy" id="56615"/>
    <lineage>
        <taxon>Eukaryota</taxon>
        <taxon>Fungi</taxon>
        <taxon>Dikarya</taxon>
        <taxon>Basidiomycota</taxon>
        <taxon>Pucciniomycotina</taxon>
        <taxon>Pucciniomycetes</taxon>
        <taxon>Pucciniales</taxon>
        <taxon>Pucciniaceae</taxon>
        <taxon>Puccinia</taxon>
    </lineage>
</organism>